<dbReference type="SUPFAM" id="SSF50475">
    <property type="entry name" value="FMN-binding split barrel"/>
    <property type="match status" value="1"/>
</dbReference>
<comment type="caution">
    <text evidence="2">The sequence shown here is derived from an EMBL/GenBank/DDBJ whole genome shotgun (WGS) entry which is preliminary data.</text>
</comment>
<reference evidence="2" key="1">
    <citation type="submission" date="2021-03" db="EMBL/GenBank/DDBJ databases">
        <title>The complete genome sequence of Acetobacter sp. TBRC 12339.</title>
        <authorList>
            <person name="Charoenyingcharoen P."/>
            <person name="Yukphan P."/>
        </authorList>
    </citation>
    <scope>NUCLEOTIDE SEQUENCE</scope>
    <source>
        <strain evidence="2">TBRC 12339</strain>
    </source>
</reference>
<dbReference type="GO" id="GO:0016646">
    <property type="term" value="F:oxidoreductase activity, acting on the CH-NH group of donors, NAD or NADP as acceptor"/>
    <property type="evidence" value="ECO:0007669"/>
    <property type="project" value="UniProtKB-ARBA"/>
</dbReference>
<dbReference type="Gene3D" id="2.30.110.10">
    <property type="entry name" value="Electron Transport, Fmn-binding Protein, Chain A"/>
    <property type="match status" value="1"/>
</dbReference>
<dbReference type="AlphaFoldDB" id="A0A939HR03"/>
<organism evidence="2 3">
    <name type="scientific">Acetobacter garciniae</name>
    <dbReference type="NCBI Taxonomy" id="2817435"/>
    <lineage>
        <taxon>Bacteria</taxon>
        <taxon>Pseudomonadati</taxon>
        <taxon>Pseudomonadota</taxon>
        <taxon>Alphaproteobacteria</taxon>
        <taxon>Acetobacterales</taxon>
        <taxon>Acetobacteraceae</taxon>
        <taxon>Acetobacter</taxon>
    </lineage>
</organism>
<dbReference type="InterPro" id="IPR002563">
    <property type="entry name" value="Flavin_Rdtase-like_dom"/>
</dbReference>
<proteinExistence type="predicted"/>
<dbReference type="InterPro" id="IPR012349">
    <property type="entry name" value="Split_barrel_FMN-bd"/>
</dbReference>
<keyword evidence="3" id="KW-1185">Reference proteome</keyword>
<dbReference type="GO" id="GO:0010181">
    <property type="term" value="F:FMN binding"/>
    <property type="evidence" value="ECO:0007669"/>
    <property type="project" value="InterPro"/>
</dbReference>
<dbReference type="Proteomes" id="UP000664073">
    <property type="component" value="Unassembled WGS sequence"/>
</dbReference>
<dbReference type="PANTHER" id="PTHR43812:SF2">
    <property type="entry name" value="FLAVIN REDUCTASE LIKE DOMAIN-CONTAINING PROTEIN"/>
    <property type="match status" value="1"/>
</dbReference>
<dbReference type="EMBL" id="JAFVMH010000007">
    <property type="protein sequence ID" value="MBO1326119.1"/>
    <property type="molecule type" value="Genomic_DNA"/>
</dbReference>
<name>A0A939HR03_9PROT</name>
<accession>A0A939HR03</accession>
<evidence type="ECO:0000313" key="3">
    <source>
        <dbReference type="Proteomes" id="UP000664073"/>
    </source>
</evidence>
<sequence length="273" mass="29767">MGPAPLPSRPCPACAPSPALPLPVPVRCPVGIPPWRDKVRPKQENHAVPEDLFHTYRPDTGHGLRHDPFNAIVGPRPIGWISTTGANGRDNLAPYSFFNAFNYKPPVIGFSSIGWKDTVRNIQETGEFVWNLVTQPLVERMNMSSAAFAPEIDEFEIARLAKAPSVAVRPPRVAASAVQFECRLTQIIRLNAASGEDLSTWLTLGEVVFVHIRRDLVQGGVYQTGKPHPVLRAGGAGWYSMVTPQTMFELDRPPSVETALAMAAQLAPTPLGP</sequence>
<feature type="domain" description="Flavin reductase like" evidence="1">
    <location>
        <begin position="73"/>
        <end position="224"/>
    </location>
</feature>
<dbReference type="PANTHER" id="PTHR43812">
    <property type="entry name" value="BLR2425 PROTEIN"/>
    <property type="match status" value="1"/>
</dbReference>
<protein>
    <submittedName>
        <fullName evidence="2">Flavin reductase family protein</fullName>
    </submittedName>
</protein>
<evidence type="ECO:0000313" key="2">
    <source>
        <dbReference type="EMBL" id="MBO1326119.1"/>
    </source>
</evidence>
<gene>
    <name evidence="2" type="ORF">J2D77_13260</name>
</gene>
<dbReference type="Pfam" id="PF01613">
    <property type="entry name" value="Flavin_Reduct"/>
    <property type="match status" value="1"/>
</dbReference>
<dbReference type="SMART" id="SM00903">
    <property type="entry name" value="Flavin_Reduct"/>
    <property type="match status" value="1"/>
</dbReference>
<evidence type="ECO:0000259" key="1">
    <source>
        <dbReference type="SMART" id="SM00903"/>
    </source>
</evidence>